<dbReference type="InterPro" id="IPR011856">
    <property type="entry name" value="tRNA_endonuc-like_dom_sf"/>
</dbReference>
<comment type="caution">
    <text evidence="1">The sequence shown here is derived from an EMBL/GenBank/DDBJ whole genome shotgun (WGS) entry which is preliminary data.</text>
</comment>
<evidence type="ECO:0000313" key="1">
    <source>
        <dbReference type="EMBL" id="MDC1901268.1"/>
    </source>
</evidence>
<dbReference type="Proteomes" id="UP001222603">
    <property type="component" value="Unassembled WGS sequence"/>
</dbReference>
<dbReference type="GO" id="GO:0003676">
    <property type="term" value="F:nucleic acid binding"/>
    <property type="evidence" value="ECO:0007669"/>
    <property type="project" value="InterPro"/>
</dbReference>
<dbReference type="NCBIfam" id="TIGR03696">
    <property type="entry name" value="Rhs_assc_core"/>
    <property type="match status" value="1"/>
</dbReference>
<dbReference type="SUPFAM" id="SSF52980">
    <property type="entry name" value="Restriction endonuclease-like"/>
    <property type="match status" value="1"/>
</dbReference>
<dbReference type="RefSeq" id="WP_334312538.1">
    <property type="nucleotide sequence ID" value="NZ_JAQNSI010000327.1"/>
</dbReference>
<accession>A0AAW6H0E3</accession>
<feature type="non-terminal residue" evidence="1">
    <location>
        <position position="1"/>
    </location>
</feature>
<name>A0AAW6H0E3_BACUN</name>
<dbReference type="InterPro" id="IPR022385">
    <property type="entry name" value="Rhs_assc_core"/>
</dbReference>
<reference evidence="1" key="1">
    <citation type="submission" date="2022-10" db="EMBL/GenBank/DDBJ databases">
        <title>Human gut microbiome strain richness.</title>
        <authorList>
            <person name="Chen-Liaw A."/>
        </authorList>
    </citation>
    <scope>NUCLEOTIDE SEQUENCE</scope>
    <source>
        <strain evidence="1">1001713st1_F9_1001713B170221_170320</strain>
    </source>
</reference>
<dbReference type="EMBL" id="JAQNSI010000327">
    <property type="protein sequence ID" value="MDC1901268.1"/>
    <property type="molecule type" value="Genomic_DNA"/>
</dbReference>
<dbReference type="PANTHER" id="PTHR32305">
    <property type="match status" value="1"/>
</dbReference>
<organism evidence="1 2">
    <name type="scientific">Bacteroides uniformis</name>
    <dbReference type="NCBI Taxonomy" id="820"/>
    <lineage>
        <taxon>Bacteria</taxon>
        <taxon>Pseudomonadati</taxon>
        <taxon>Bacteroidota</taxon>
        <taxon>Bacteroidia</taxon>
        <taxon>Bacteroidales</taxon>
        <taxon>Bacteroidaceae</taxon>
        <taxon>Bacteroides</taxon>
    </lineage>
</organism>
<dbReference type="InterPro" id="IPR050708">
    <property type="entry name" value="T6SS_VgrG/RHS"/>
</dbReference>
<gene>
    <name evidence="1" type="ORF">POZ10_11635</name>
</gene>
<dbReference type="Gene3D" id="2.180.10.10">
    <property type="entry name" value="RHS repeat-associated core"/>
    <property type="match status" value="1"/>
</dbReference>
<dbReference type="AlphaFoldDB" id="A0AAW6H0E3"/>
<sequence length="221" mass="25166">CTLDIYGKVIAVDKGTEFDCPFRFQGQYADEETGLYYNRFRYYDSLMSCYLSQDPIRLAGSNLIFYEYVHNTNVWIDILGLRPLGHGIGDVGEKAVIKTLKNQGYDIINVKYGSNNGIDILAQNPTTGKYDVFEVKSSMKGNFTFSEDQLDSDSFVSTRLENAKYHKKLTQEKYDEIIANLGDKKVAYVNVKRAGNKKLYADSINFKDWDTEANKIKGGHH</sequence>
<proteinExistence type="predicted"/>
<dbReference type="PANTHER" id="PTHR32305:SF15">
    <property type="entry name" value="PROTEIN RHSA-RELATED"/>
    <property type="match status" value="1"/>
</dbReference>
<protein>
    <recommendedName>
        <fullName evidence="3">RHS repeat-associated core domain-containing protein</fullName>
    </recommendedName>
</protein>
<dbReference type="PRINTS" id="PR00394">
    <property type="entry name" value="RHSPROTEIN"/>
</dbReference>
<evidence type="ECO:0000313" key="2">
    <source>
        <dbReference type="Proteomes" id="UP001222603"/>
    </source>
</evidence>
<evidence type="ECO:0008006" key="3">
    <source>
        <dbReference type="Google" id="ProtNLM"/>
    </source>
</evidence>
<dbReference type="Gene3D" id="3.40.1350.10">
    <property type="match status" value="1"/>
</dbReference>
<dbReference type="InterPro" id="IPR011335">
    <property type="entry name" value="Restrct_endonuc-II-like"/>
</dbReference>